<proteinExistence type="predicted"/>
<feature type="transmembrane region" description="Helical" evidence="1">
    <location>
        <begin position="288"/>
        <end position="305"/>
    </location>
</feature>
<organism evidence="3">
    <name type="scientific">Fagus sylvatica</name>
    <name type="common">Beechnut</name>
    <dbReference type="NCBI Taxonomy" id="28930"/>
    <lineage>
        <taxon>Eukaryota</taxon>
        <taxon>Viridiplantae</taxon>
        <taxon>Streptophyta</taxon>
        <taxon>Embryophyta</taxon>
        <taxon>Tracheophyta</taxon>
        <taxon>Spermatophyta</taxon>
        <taxon>Magnoliopsida</taxon>
        <taxon>eudicotyledons</taxon>
        <taxon>Gunneridae</taxon>
        <taxon>Pentapetalae</taxon>
        <taxon>rosids</taxon>
        <taxon>fabids</taxon>
        <taxon>Fagales</taxon>
        <taxon>Fagaceae</taxon>
        <taxon>Fagus</taxon>
    </lineage>
</organism>
<dbReference type="Gene3D" id="1.10.287.110">
    <property type="entry name" value="DnaJ domain"/>
    <property type="match status" value="1"/>
</dbReference>
<evidence type="ECO:0000259" key="2">
    <source>
        <dbReference type="Pfam" id="PF13966"/>
    </source>
</evidence>
<dbReference type="AlphaFoldDB" id="A0A2N9ECT1"/>
<keyword evidence="1" id="KW-0812">Transmembrane</keyword>
<keyword evidence="1" id="KW-0472">Membrane</keyword>
<dbReference type="InterPro" id="IPR036869">
    <property type="entry name" value="J_dom_sf"/>
</dbReference>
<protein>
    <recommendedName>
        <fullName evidence="2">Reverse transcriptase zinc-binding domain-containing protein</fullName>
    </recommendedName>
</protein>
<evidence type="ECO:0000256" key="1">
    <source>
        <dbReference type="SAM" id="Phobius"/>
    </source>
</evidence>
<dbReference type="EMBL" id="OIVN01000005">
    <property type="protein sequence ID" value="SPC72440.1"/>
    <property type="molecule type" value="Genomic_DNA"/>
</dbReference>
<accession>A0A2N9ECT1</accession>
<dbReference type="PANTHER" id="PTHR46175">
    <property type="entry name" value="BACTERIOOPSIN TRANSCRIPTIONAL ACTIVATOR"/>
    <property type="match status" value="1"/>
</dbReference>
<evidence type="ECO:0000313" key="3">
    <source>
        <dbReference type="EMBL" id="SPC72440.1"/>
    </source>
</evidence>
<sequence length="382" mass="43856">MRPACLEIGISEETYIRLILLTTLAVRTPLVMRDWGPNSVDALLKSYNLHFQQQLPWMKLYKQVFQLGSVSCHKMTYPDGEFELPSPRASHSLNFVSDCLVLFAGGSEGVSYALQIFLLRIAETLDVEIKRWAAGKEGNLRALLSTLQYERANGIGWGGPSKSNGKSMDQLLLKCPIARELWDLLLCLFGVYWVMPNSGTAMLASWKGRERNRRIFEGCEQNVAKQNVVSILGYRILTADNLMRRGYQLAGWCCMCRRDGETINHLLIHCELAYGLWSFVFWKFGTLWVLSGCVLDLFFGWYNGLGKLHSKVWNMVPPYLLWTLWRERNSRIFENTERMDSQLQELFSNTLYDWATAWGYSRSDSVTSFLDSLHISSYISTL</sequence>
<feature type="domain" description="Reverse transcriptase zinc-binding" evidence="2">
    <location>
        <begin position="232"/>
        <end position="277"/>
    </location>
</feature>
<dbReference type="InterPro" id="IPR026960">
    <property type="entry name" value="RVT-Znf"/>
</dbReference>
<name>A0A2N9ECT1_FAGSY</name>
<reference evidence="3" key="1">
    <citation type="submission" date="2018-02" db="EMBL/GenBank/DDBJ databases">
        <authorList>
            <person name="Cohen D.B."/>
            <person name="Kent A.D."/>
        </authorList>
    </citation>
    <scope>NUCLEOTIDE SEQUENCE</scope>
</reference>
<dbReference type="PANTHER" id="PTHR46175:SF4">
    <property type="entry name" value="BACTERIOOPSIN TRANSCRIPTIONAL ACTIVATOR"/>
    <property type="match status" value="1"/>
</dbReference>
<dbReference type="Pfam" id="PF13966">
    <property type="entry name" value="zf-RVT"/>
    <property type="match status" value="1"/>
</dbReference>
<keyword evidence="1" id="KW-1133">Transmembrane helix</keyword>
<gene>
    <name evidence="3" type="ORF">FSB_LOCUS322</name>
</gene>
<dbReference type="SUPFAM" id="SSF46565">
    <property type="entry name" value="Chaperone J-domain"/>
    <property type="match status" value="1"/>
</dbReference>